<evidence type="ECO:0000313" key="5">
    <source>
        <dbReference type="EMBL" id="TFE29435.1"/>
    </source>
</evidence>
<dbReference type="GO" id="GO:0003700">
    <property type="term" value="F:DNA-binding transcription factor activity"/>
    <property type="evidence" value="ECO:0007669"/>
    <property type="project" value="InterPro"/>
</dbReference>
<dbReference type="Gene3D" id="1.10.10.60">
    <property type="entry name" value="Homeodomain-like"/>
    <property type="match status" value="2"/>
</dbReference>
<evidence type="ECO:0000259" key="4">
    <source>
        <dbReference type="PROSITE" id="PS01124"/>
    </source>
</evidence>
<dbReference type="PROSITE" id="PS00041">
    <property type="entry name" value="HTH_ARAC_FAMILY_1"/>
    <property type="match status" value="1"/>
</dbReference>
<dbReference type="Pfam" id="PF12833">
    <property type="entry name" value="HTH_18"/>
    <property type="match status" value="1"/>
</dbReference>
<evidence type="ECO:0000256" key="2">
    <source>
        <dbReference type="ARBA" id="ARBA00023125"/>
    </source>
</evidence>
<dbReference type="InterPro" id="IPR009057">
    <property type="entry name" value="Homeodomain-like_sf"/>
</dbReference>
<evidence type="ECO:0000256" key="3">
    <source>
        <dbReference type="ARBA" id="ARBA00023163"/>
    </source>
</evidence>
<dbReference type="CDD" id="cd06986">
    <property type="entry name" value="cupin_MmsR-like_N"/>
    <property type="match status" value="1"/>
</dbReference>
<dbReference type="SUPFAM" id="SSF51215">
    <property type="entry name" value="Regulatory protein AraC"/>
    <property type="match status" value="1"/>
</dbReference>
<reference evidence="5 6" key="1">
    <citation type="submission" date="2019-03" db="EMBL/GenBank/DDBJ databases">
        <title>Cohnella endophytica sp. nov., a novel endophytic bacterium isolated from bark of Sonneratia apetala.</title>
        <authorList>
            <person name="Tuo L."/>
        </authorList>
    </citation>
    <scope>NUCLEOTIDE SEQUENCE [LARGE SCALE GENOMIC DNA]</scope>
    <source>
        <strain evidence="5 6">CCTCC AB 208254</strain>
    </source>
</reference>
<dbReference type="PRINTS" id="PR00032">
    <property type="entry name" value="HTHARAC"/>
</dbReference>
<feature type="domain" description="HTH araC/xylS-type" evidence="4">
    <location>
        <begin position="184"/>
        <end position="281"/>
    </location>
</feature>
<dbReference type="GO" id="GO:0043565">
    <property type="term" value="F:sequence-specific DNA binding"/>
    <property type="evidence" value="ECO:0007669"/>
    <property type="project" value="InterPro"/>
</dbReference>
<dbReference type="InterPro" id="IPR003313">
    <property type="entry name" value="AraC-bd"/>
</dbReference>
<sequence length="288" mass="32840">MDPEHRYLSVGMNPSPSDGELSVLFSGEGQPQPLHQMGPAIHDYYLIHTVLSGYGQFVIRDKKYNCVKGDTFVIFPGELFFYQADEWQPWHYIWVAFVGHGAKGLLTSLGVTPEQPFISGCLHPKIPEIYRQLHDCFHSDYVPDLSNLEAGGWVRLLLRQLGAAKRQLEVVDPVRDNATEHIIKQAIQFLSLQYTQSISIEHMSNMLGYHRTHLCKLFKQSTGVSPMQYLLKIRMQRAEALLATSMTVDQVASSVGYGDALYFSRKFRKWSGQSPSEYRQTLRTSPKR</sequence>
<dbReference type="SMART" id="SM00342">
    <property type="entry name" value="HTH_ARAC"/>
    <property type="match status" value="1"/>
</dbReference>
<dbReference type="Gene3D" id="2.60.120.280">
    <property type="entry name" value="Regulatory protein AraC"/>
    <property type="match status" value="1"/>
</dbReference>
<dbReference type="OrthoDB" id="9813413at2"/>
<organism evidence="5 6">
    <name type="scientific">Cohnella luojiensis</name>
    <dbReference type="NCBI Taxonomy" id="652876"/>
    <lineage>
        <taxon>Bacteria</taxon>
        <taxon>Bacillati</taxon>
        <taxon>Bacillota</taxon>
        <taxon>Bacilli</taxon>
        <taxon>Bacillales</taxon>
        <taxon>Paenibacillaceae</taxon>
        <taxon>Cohnella</taxon>
    </lineage>
</organism>
<dbReference type="InterPro" id="IPR018062">
    <property type="entry name" value="HTH_AraC-typ_CS"/>
</dbReference>
<dbReference type="InterPro" id="IPR018060">
    <property type="entry name" value="HTH_AraC"/>
</dbReference>
<evidence type="ECO:0000313" key="6">
    <source>
        <dbReference type="Proteomes" id="UP000297900"/>
    </source>
</evidence>
<keyword evidence="1" id="KW-0805">Transcription regulation</keyword>
<dbReference type="Pfam" id="PF02311">
    <property type="entry name" value="AraC_binding"/>
    <property type="match status" value="1"/>
</dbReference>
<evidence type="ECO:0000256" key="1">
    <source>
        <dbReference type="ARBA" id="ARBA00023015"/>
    </source>
</evidence>
<dbReference type="SUPFAM" id="SSF46689">
    <property type="entry name" value="Homeodomain-like"/>
    <property type="match status" value="2"/>
</dbReference>
<dbReference type="RefSeq" id="WP_135151220.1">
    <property type="nucleotide sequence ID" value="NZ_SOMN01000004.1"/>
</dbReference>
<keyword evidence="3" id="KW-0804">Transcription</keyword>
<dbReference type="Proteomes" id="UP000297900">
    <property type="component" value="Unassembled WGS sequence"/>
</dbReference>
<proteinExistence type="predicted"/>
<protein>
    <submittedName>
        <fullName evidence="5">AraC family transcriptional regulator</fullName>
    </submittedName>
</protein>
<dbReference type="PROSITE" id="PS01124">
    <property type="entry name" value="HTH_ARAC_FAMILY_2"/>
    <property type="match status" value="1"/>
</dbReference>
<dbReference type="InterPro" id="IPR020449">
    <property type="entry name" value="Tscrpt_reg_AraC-type_HTH"/>
</dbReference>
<accession>A0A4Y8M8J8</accession>
<dbReference type="InterPro" id="IPR037923">
    <property type="entry name" value="HTH-like"/>
</dbReference>
<keyword evidence="6" id="KW-1185">Reference proteome</keyword>
<dbReference type="PANTHER" id="PTHR43280:SF30">
    <property type="entry name" value="MMSAB OPERON REGULATORY PROTEIN"/>
    <property type="match status" value="1"/>
</dbReference>
<dbReference type="AlphaFoldDB" id="A0A4Y8M8J8"/>
<name>A0A4Y8M8J8_9BACL</name>
<dbReference type="EMBL" id="SOMN01000004">
    <property type="protein sequence ID" value="TFE29435.1"/>
    <property type="molecule type" value="Genomic_DNA"/>
</dbReference>
<comment type="caution">
    <text evidence="5">The sequence shown here is derived from an EMBL/GenBank/DDBJ whole genome shotgun (WGS) entry which is preliminary data.</text>
</comment>
<dbReference type="PANTHER" id="PTHR43280">
    <property type="entry name" value="ARAC-FAMILY TRANSCRIPTIONAL REGULATOR"/>
    <property type="match status" value="1"/>
</dbReference>
<keyword evidence="2" id="KW-0238">DNA-binding</keyword>
<gene>
    <name evidence="5" type="ORF">E2980_05410</name>
</gene>